<reference evidence="2 3" key="1">
    <citation type="submission" date="2019-06" db="EMBL/GenBank/DDBJ databases">
        <title>Whole genome shotgun sequence of Glutamicibacter nicotianae NBRC 14234.</title>
        <authorList>
            <person name="Hosoyama A."/>
            <person name="Uohara A."/>
            <person name="Ohji S."/>
            <person name="Ichikawa N."/>
        </authorList>
    </citation>
    <scope>NUCLEOTIDE SEQUENCE [LARGE SCALE GENOMIC DNA]</scope>
    <source>
        <strain evidence="2 3">NBRC 14234</strain>
    </source>
</reference>
<evidence type="ECO:0000256" key="1">
    <source>
        <dbReference type="SAM" id="Phobius"/>
    </source>
</evidence>
<sequence>MTLHNLTPLDQLRAGKLPLRLANLFIGLMLFALAMALLIRTQLGVDPWDVLHLGLANHIPLSLGTIVILVGVVVLLAWIPLKQWPGLGTIANVLLIGLGLDFFLWLIPDVHGLGWQILTLVGAIVINGLGGALYIGCHFGPGPRDGLMTGLHLRTGKSIRLLRTIIEVCVLGIGWLLGGPVGVGTVAYALLIGPATQFFFRYTTVRLDAQRAIAGA</sequence>
<dbReference type="Pfam" id="PF19700">
    <property type="entry name" value="DUF6198"/>
    <property type="match status" value="1"/>
</dbReference>
<feature type="transmembrane region" description="Helical" evidence="1">
    <location>
        <begin position="59"/>
        <end position="79"/>
    </location>
</feature>
<dbReference type="RefSeq" id="WP_141357965.1">
    <property type="nucleotide sequence ID" value="NZ_BAAAWM010000001.1"/>
</dbReference>
<keyword evidence="1" id="KW-0812">Transmembrane</keyword>
<accession>A0ABQ0RMC9</accession>
<feature type="transmembrane region" description="Helical" evidence="1">
    <location>
        <begin position="113"/>
        <end position="137"/>
    </location>
</feature>
<dbReference type="PANTHER" id="PTHR40078:SF1">
    <property type="entry name" value="INTEGRAL MEMBRANE PROTEIN"/>
    <property type="match status" value="1"/>
</dbReference>
<dbReference type="PANTHER" id="PTHR40078">
    <property type="entry name" value="INTEGRAL MEMBRANE PROTEIN-RELATED"/>
    <property type="match status" value="1"/>
</dbReference>
<proteinExistence type="predicted"/>
<dbReference type="EMBL" id="BJNE01000008">
    <property type="protein sequence ID" value="GEC12979.1"/>
    <property type="molecule type" value="Genomic_DNA"/>
</dbReference>
<feature type="transmembrane region" description="Helical" evidence="1">
    <location>
        <begin position="21"/>
        <end position="39"/>
    </location>
</feature>
<keyword evidence="1" id="KW-0472">Membrane</keyword>
<evidence type="ECO:0000313" key="3">
    <source>
        <dbReference type="Proteomes" id="UP000316242"/>
    </source>
</evidence>
<name>A0ABQ0RMC9_GLUNI</name>
<evidence type="ECO:0000313" key="2">
    <source>
        <dbReference type="EMBL" id="GEC12979.1"/>
    </source>
</evidence>
<keyword evidence="1" id="KW-1133">Transmembrane helix</keyword>
<protein>
    <submittedName>
        <fullName evidence="2">Membrane protein</fullName>
    </submittedName>
</protein>
<comment type="caution">
    <text evidence="2">The sequence shown here is derived from an EMBL/GenBank/DDBJ whole genome shotgun (WGS) entry which is preliminary data.</text>
</comment>
<gene>
    <name evidence="2" type="ORF">ANI01nite_21820</name>
</gene>
<feature type="transmembrane region" description="Helical" evidence="1">
    <location>
        <begin position="86"/>
        <end position="107"/>
    </location>
</feature>
<dbReference type="Proteomes" id="UP000316242">
    <property type="component" value="Unassembled WGS sequence"/>
</dbReference>
<keyword evidence="3" id="KW-1185">Reference proteome</keyword>
<organism evidence="2 3">
    <name type="scientific">Glutamicibacter nicotianae</name>
    <name type="common">Arthrobacter nicotianae</name>
    <dbReference type="NCBI Taxonomy" id="37929"/>
    <lineage>
        <taxon>Bacteria</taxon>
        <taxon>Bacillati</taxon>
        <taxon>Actinomycetota</taxon>
        <taxon>Actinomycetes</taxon>
        <taxon>Micrococcales</taxon>
        <taxon>Micrococcaceae</taxon>
        <taxon>Glutamicibacter</taxon>
    </lineage>
</organism>
<dbReference type="InterPro" id="IPR038750">
    <property type="entry name" value="YczE/YyaS-like"/>
</dbReference>